<dbReference type="SUPFAM" id="SSF56059">
    <property type="entry name" value="Glutathione synthetase ATP-binding domain-like"/>
    <property type="match status" value="1"/>
</dbReference>
<keyword evidence="3 4" id="KW-0067">ATP-binding</keyword>
<dbReference type="InterPro" id="IPR011761">
    <property type="entry name" value="ATP-grasp"/>
</dbReference>
<feature type="domain" description="ATP-grasp" evidence="5">
    <location>
        <begin position="119"/>
        <end position="307"/>
    </location>
</feature>
<gene>
    <name evidence="6" type="ORF">ACFQ38_04035</name>
</gene>
<dbReference type="Pfam" id="PF13535">
    <property type="entry name" value="ATP-grasp_4"/>
    <property type="match status" value="1"/>
</dbReference>
<evidence type="ECO:0000256" key="3">
    <source>
        <dbReference type="ARBA" id="ARBA00022840"/>
    </source>
</evidence>
<proteinExistence type="predicted"/>
<dbReference type="PANTHER" id="PTHR43585">
    <property type="entry name" value="FUMIPYRROLE BIOSYNTHESIS PROTEIN C"/>
    <property type="match status" value="1"/>
</dbReference>
<evidence type="ECO:0000313" key="6">
    <source>
        <dbReference type="EMBL" id="MFD1204297.1"/>
    </source>
</evidence>
<protein>
    <submittedName>
        <fullName evidence="6">ATP-grasp domain-containing protein</fullName>
    </submittedName>
</protein>
<reference evidence="7" key="1">
    <citation type="journal article" date="2019" name="Int. J. Syst. Evol. Microbiol.">
        <title>The Global Catalogue of Microorganisms (GCM) 10K type strain sequencing project: providing services to taxonomists for standard genome sequencing and annotation.</title>
        <authorList>
            <consortium name="The Broad Institute Genomics Platform"/>
            <consortium name="The Broad Institute Genome Sequencing Center for Infectious Disease"/>
            <person name="Wu L."/>
            <person name="Ma J."/>
        </authorList>
    </citation>
    <scope>NUCLEOTIDE SEQUENCE [LARGE SCALE GENOMIC DNA]</scope>
    <source>
        <strain evidence="7">CCUG 53915</strain>
    </source>
</reference>
<name>A0ABW3TY67_9BACL</name>
<evidence type="ECO:0000256" key="4">
    <source>
        <dbReference type="PROSITE-ProRule" id="PRU00409"/>
    </source>
</evidence>
<dbReference type="InterPro" id="IPR040570">
    <property type="entry name" value="LAL_C2"/>
</dbReference>
<accession>A0ABW3TY67</accession>
<dbReference type="InterPro" id="IPR052032">
    <property type="entry name" value="ATP-dep_AA_Ligase"/>
</dbReference>
<keyword evidence="2 4" id="KW-0547">Nucleotide-binding</keyword>
<dbReference type="Gene3D" id="3.30.470.20">
    <property type="entry name" value="ATP-grasp fold, B domain"/>
    <property type="match status" value="1"/>
</dbReference>
<sequence length="403" mass="45887">MDAILFIETPQYGSASEAFKAAYEMGLQSIAITKRNYLFHNNNLLSFIHRVIFMEEIDEASIKKEISELLSSGYHIRAIISFVDPYVSLAAELSNEYCNSSISTQALRCMENKLFVREKLRGNRATIDFVQLNEVRDFESFVNDRFPKVMKSTLSNGSKGVRFIENKAEIVEVWRKMLQKFPKQPLILEDYVEGEQYVVELIVIRRNPIIVSVIKQEIERNVSFIVTAYDVLIEMDPSFYKELRQTVHSIVEDIGLTNGACHMELRFCSGQWKLIEMNPRIAGGAMNKMIESAFGIHLVKETISLYLGNEPDVLWKWVRPVHTTFITVQHCGELLKVEGVEEAKKCPSVIDVHVKPAVGTILLPAVSMGQRYGYVMAEGKTAEEAKENADRAVALIKFYIDPI</sequence>
<dbReference type="EMBL" id="JBHTLT010000020">
    <property type="protein sequence ID" value="MFD1204297.1"/>
    <property type="molecule type" value="Genomic_DNA"/>
</dbReference>
<organism evidence="6 7">
    <name type="scientific">Sporosarcina contaminans</name>
    <dbReference type="NCBI Taxonomy" id="633403"/>
    <lineage>
        <taxon>Bacteria</taxon>
        <taxon>Bacillati</taxon>
        <taxon>Bacillota</taxon>
        <taxon>Bacilli</taxon>
        <taxon>Bacillales</taxon>
        <taxon>Caryophanaceae</taxon>
        <taxon>Sporosarcina</taxon>
    </lineage>
</organism>
<dbReference type="Proteomes" id="UP001597231">
    <property type="component" value="Unassembled WGS sequence"/>
</dbReference>
<comment type="caution">
    <text evidence="6">The sequence shown here is derived from an EMBL/GenBank/DDBJ whole genome shotgun (WGS) entry which is preliminary data.</text>
</comment>
<dbReference type="PROSITE" id="PS50975">
    <property type="entry name" value="ATP_GRASP"/>
    <property type="match status" value="1"/>
</dbReference>
<dbReference type="Pfam" id="PF18603">
    <property type="entry name" value="LAL_C2"/>
    <property type="match status" value="1"/>
</dbReference>
<keyword evidence="1" id="KW-0436">Ligase</keyword>
<evidence type="ECO:0000256" key="1">
    <source>
        <dbReference type="ARBA" id="ARBA00022598"/>
    </source>
</evidence>
<evidence type="ECO:0000256" key="2">
    <source>
        <dbReference type="ARBA" id="ARBA00022741"/>
    </source>
</evidence>
<dbReference type="RefSeq" id="WP_381479844.1">
    <property type="nucleotide sequence ID" value="NZ_JBHTLT010000020.1"/>
</dbReference>
<evidence type="ECO:0000313" key="7">
    <source>
        <dbReference type="Proteomes" id="UP001597231"/>
    </source>
</evidence>
<keyword evidence="7" id="KW-1185">Reference proteome</keyword>
<dbReference type="PANTHER" id="PTHR43585:SF2">
    <property type="entry name" value="ATP-GRASP ENZYME FSQD"/>
    <property type="match status" value="1"/>
</dbReference>
<evidence type="ECO:0000259" key="5">
    <source>
        <dbReference type="PROSITE" id="PS50975"/>
    </source>
</evidence>